<dbReference type="CDD" id="cd01671">
    <property type="entry name" value="CARD"/>
    <property type="match status" value="2"/>
</dbReference>
<dbReference type="Pfam" id="PF00619">
    <property type="entry name" value="CARD"/>
    <property type="match status" value="2"/>
</dbReference>
<dbReference type="PANTHER" id="PTHR15034:SF5">
    <property type="entry name" value="DEATH DOMAIN-CONTAINING PROTEIN CRADD"/>
    <property type="match status" value="1"/>
</dbReference>
<dbReference type="GO" id="GO:0002020">
    <property type="term" value="F:protease binding"/>
    <property type="evidence" value="ECO:0007669"/>
    <property type="project" value="InterPro"/>
</dbReference>
<evidence type="ECO:0000259" key="1">
    <source>
        <dbReference type="PROSITE" id="PS50209"/>
    </source>
</evidence>
<dbReference type="OMA" id="SNICLFI"/>
<dbReference type="PROSITE" id="PS50209">
    <property type="entry name" value="CARD"/>
    <property type="match status" value="2"/>
</dbReference>
<dbReference type="InterPro" id="IPR001315">
    <property type="entry name" value="CARD"/>
</dbReference>
<sequence length="725" mass="82376">MENAGTRRWLRSCRRDIVDAVYNVNPFLDILISKELLQMEDYHLVKNKPTPQDKIRCILDLVQSKFSPEQVEKFAECLKQSESCYPKLKKLKDYSFQDEKPTPTVDRLHQQMSELSKRLGVLSLPIAVKLLSKKYITQFDYENIKGQPTHQEKASQLIGVCTTKGEHVCKEFYNALLAEDSLLAQQFLVTEQTTVASSVREDFSKMNLKCGEQEQGEKELGIQDLVATAQKLLGMHETKIMEFDSLAVGMALGLSHKTATEALETLDNWDGHNQLTAILQTFLVASKDPKRLRSKLAVCQPDWFQVSPRGAFLLNLLSIAQRDYSETNPDWKDLKLKMAVVVHECLVEVLQDPHEALKLVEQILKSPELGDSSLDLFKDSLQKVADHFTAYKTTFDELSQEIENNSSESWQLLLFLVVQLVRELFRKVICGSVYRLQQLAPSTYECTEHSLWSVTSFDGLRPRNLKRIHHKSDIHNYPDLCSHVSSLLKLIVHDRSTTDACNEAVNDTILKLLKKDTFGQGAFDGKLRARLLFITKLTMSEKFGPLLNLYKETYEDLKTYTASNERHRFSFLFEKVHVLTPKVSLCGLHSSSDLAEIDGSMEETFEVLASDPAKFLFFVKCKSRGGAIPIPQPFTCKLEFKDAHEAELACKEGLICGKMLGSVGNLAWVRLLENKGKHELQDEVQAKSWKYSSVDSFCIDITSKEAKFKIRLSFNGTALNAFCNE</sequence>
<evidence type="ECO:0000313" key="2">
    <source>
        <dbReference type="Ensembl" id="ENSEBUP00000000456.1"/>
    </source>
</evidence>
<name>A0A8C4N0S9_EPTBU</name>
<dbReference type="InterPro" id="IPR011029">
    <property type="entry name" value="DEATH-like_dom_sf"/>
</dbReference>
<reference evidence="2" key="2">
    <citation type="submission" date="2025-09" db="UniProtKB">
        <authorList>
            <consortium name="Ensembl"/>
        </authorList>
    </citation>
    <scope>IDENTIFICATION</scope>
</reference>
<dbReference type="GO" id="GO:0070513">
    <property type="term" value="F:death domain binding"/>
    <property type="evidence" value="ECO:0007669"/>
    <property type="project" value="InterPro"/>
</dbReference>
<protein>
    <recommendedName>
        <fullName evidence="1">CARD domain-containing protein</fullName>
    </recommendedName>
</protein>
<dbReference type="SUPFAM" id="SSF47986">
    <property type="entry name" value="DEATH domain"/>
    <property type="match status" value="2"/>
</dbReference>
<reference evidence="2" key="1">
    <citation type="submission" date="2025-08" db="UniProtKB">
        <authorList>
            <consortium name="Ensembl"/>
        </authorList>
    </citation>
    <scope>IDENTIFICATION</scope>
</reference>
<organism evidence="2 3">
    <name type="scientific">Eptatretus burgeri</name>
    <name type="common">Inshore hagfish</name>
    <dbReference type="NCBI Taxonomy" id="7764"/>
    <lineage>
        <taxon>Eukaryota</taxon>
        <taxon>Metazoa</taxon>
        <taxon>Chordata</taxon>
        <taxon>Craniata</taxon>
        <taxon>Vertebrata</taxon>
        <taxon>Cyclostomata</taxon>
        <taxon>Myxini</taxon>
        <taxon>Myxiniformes</taxon>
        <taxon>Myxinidae</taxon>
        <taxon>Eptatretinae</taxon>
        <taxon>Eptatretus</taxon>
    </lineage>
</organism>
<dbReference type="Gene3D" id="1.10.533.10">
    <property type="entry name" value="Death Domain, Fas"/>
    <property type="match status" value="2"/>
</dbReference>
<dbReference type="InterPro" id="IPR037939">
    <property type="entry name" value="CRADD"/>
</dbReference>
<proteinExistence type="predicted"/>
<dbReference type="Ensembl" id="ENSEBUT00000000754.1">
    <property type="protein sequence ID" value="ENSEBUP00000000456.1"/>
    <property type="gene ID" value="ENSEBUG00000000590.1"/>
</dbReference>
<dbReference type="PANTHER" id="PTHR15034">
    <property type="entry name" value="DEATH DOMAIN-CONTAINING PROTEIN CRADD"/>
    <property type="match status" value="1"/>
</dbReference>
<feature type="domain" description="CARD" evidence="1">
    <location>
        <begin position="108"/>
        <end position="191"/>
    </location>
</feature>
<evidence type="ECO:0000313" key="3">
    <source>
        <dbReference type="Proteomes" id="UP000694388"/>
    </source>
</evidence>
<feature type="domain" description="CARD" evidence="1">
    <location>
        <begin position="2"/>
        <end position="65"/>
    </location>
</feature>
<dbReference type="AlphaFoldDB" id="A0A8C4N0S9"/>
<accession>A0A8C4N0S9</accession>
<dbReference type="Proteomes" id="UP000694388">
    <property type="component" value="Unplaced"/>
</dbReference>
<keyword evidence="3" id="KW-1185">Reference proteome</keyword>
<dbReference type="GO" id="GO:0042981">
    <property type="term" value="P:regulation of apoptotic process"/>
    <property type="evidence" value="ECO:0007669"/>
    <property type="project" value="InterPro"/>
</dbReference>